<dbReference type="Proteomes" id="UP000018890">
    <property type="component" value="Unassembled WGS sequence"/>
</dbReference>
<accession>W4Q4E9</accession>
<dbReference type="AlphaFoldDB" id="W4Q4E9"/>
<comment type="caution">
    <text evidence="1">The sequence shown here is derived from an EMBL/GenBank/DDBJ whole genome shotgun (WGS) entry which is preliminary data.</text>
</comment>
<dbReference type="RefSeq" id="WP_052002175.1">
    <property type="nucleotide sequence ID" value="NZ_BAUT01000020.1"/>
</dbReference>
<name>W4Q4E9_9BACI</name>
<dbReference type="STRING" id="1236970.JCM9140_2283"/>
<sequence>MKKESKLFQSYLEVVLGTNVDIDETGWEAVTFYHDELDEPEQFPKEILSNLPDPLLLLITSYEDNKGDEWIFYLATENNDASKWLYALCLKNDAVFETDIPIEEGE</sequence>
<protein>
    <submittedName>
        <fullName evidence="1">Uncharacterized protein</fullName>
    </submittedName>
</protein>
<reference evidence="1" key="1">
    <citation type="journal article" date="2014" name="Genome Announc.">
        <title>Draft Genome Sequences of Three Alkaliphilic Bacillus Strains, Bacillus wakoensis JCM 9140T, Bacillus akibai JCM 9157T, and Bacillus hemicellulosilyticus JCM 9152T.</title>
        <authorList>
            <person name="Yuki M."/>
            <person name="Oshima K."/>
            <person name="Suda W."/>
            <person name="Oshida Y."/>
            <person name="Kitamura K."/>
            <person name="Iida T."/>
            <person name="Hattori M."/>
            <person name="Ohkuma M."/>
        </authorList>
    </citation>
    <scope>NUCLEOTIDE SEQUENCE [LARGE SCALE GENOMIC DNA]</scope>
    <source>
        <strain evidence="1">JCM 9140</strain>
    </source>
</reference>
<organism evidence="1 2">
    <name type="scientific">Halalkalibacter wakoensis JCM 9140</name>
    <dbReference type="NCBI Taxonomy" id="1236970"/>
    <lineage>
        <taxon>Bacteria</taxon>
        <taxon>Bacillati</taxon>
        <taxon>Bacillota</taxon>
        <taxon>Bacilli</taxon>
        <taxon>Bacillales</taxon>
        <taxon>Bacillaceae</taxon>
        <taxon>Halalkalibacter</taxon>
    </lineage>
</organism>
<proteinExistence type="predicted"/>
<dbReference type="OrthoDB" id="2362355at2"/>
<dbReference type="EMBL" id="BAUT01000020">
    <property type="protein sequence ID" value="GAE26244.1"/>
    <property type="molecule type" value="Genomic_DNA"/>
</dbReference>
<evidence type="ECO:0000313" key="1">
    <source>
        <dbReference type="EMBL" id="GAE26244.1"/>
    </source>
</evidence>
<evidence type="ECO:0000313" key="2">
    <source>
        <dbReference type="Proteomes" id="UP000018890"/>
    </source>
</evidence>
<gene>
    <name evidence="1" type="ORF">JCM9140_2283</name>
</gene>
<keyword evidence="2" id="KW-1185">Reference proteome</keyword>